<evidence type="ECO:0000259" key="4">
    <source>
        <dbReference type="Pfam" id="PF01103"/>
    </source>
</evidence>
<sequence length="415" mass="47399">MWLSKKWFLYFSSFMTLFVCHHSYAQTTDQTSNCPIKALPEYFCKKDTTCIVVPQKNNFFMVLPVLFVQPANGLLYGAIAQYTFKGKLPRDKYSSAFIMATYTTKKQLLVDAKSNFLLNHNSLYLWGDWRYYKFSQSNYGLGSDNVPSGKNDFTIESIAQPMKYDYIKFYQTASLLVAPNLFLGAGIHFDGYLNIASLPTEGTTTQQNYHNTYNSQFGFNNNHYLVKSFSLNLIHDSRDNLVNPNHGCFTNLNLKSNLEFGKNAFSRLILFSEFKYYVPLSHTNKQHVLAFWSYGQFLLKGHLPYLGLPANGGDQDSRSGRGYTQGLFRGQNLYYFETEYRFPLSCNQLLSGTVFTNFTSTSDKARNIAVLQYIQPAFGCGLRLLIDKTTRTNVVASYGVGRHSKSFYVNTGETF</sequence>
<accession>A0A2S1LAN9</accession>
<keyword evidence="2" id="KW-0472">Membrane</keyword>
<dbReference type="Proteomes" id="UP000244527">
    <property type="component" value="Chromosome"/>
</dbReference>
<keyword evidence="6" id="KW-1185">Reference proteome</keyword>
<feature type="domain" description="Bacterial surface antigen (D15)" evidence="4">
    <location>
        <begin position="205"/>
        <end position="415"/>
    </location>
</feature>
<feature type="signal peptide" evidence="3">
    <location>
        <begin position="1"/>
        <end position="25"/>
    </location>
</feature>
<comment type="subcellular location">
    <subcellularLocation>
        <location evidence="1">Membrane</location>
    </subcellularLocation>
</comment>
<reference evidence="5 6" key="1">
    <citation type="submission" date="2017-04" db="EMBL/GenBank/DDBJ databases">
        <title>Compelte genome sequence of WV33.</title>
        <authorList>
            <person name="Lee P.C."/>
        </authorList>
    </citation>
    <scope>NUCLEOTIDE SEQUENCE [LARGE SCALE GENOMIC DNA]</scope>
    <source>
        <strain evidence="5 6">WV33</strain>
    </source>
</reference>
<protein>
    <recommendedName>
        <fullName evidence="4">Bacterial surface antigen (D15) domain-containing protein</fullName>
    </recommendedName>
</protein>
<evidence type="ECO:0000313" key="5">
    <source>
        <dbReference type="EMBL" id="AWG20802.1"/>
    </source>
</evidence>
<dbReference type="EMBL" id="CP020918">
    <property type="protein sequence ID" value="AWG20802.1"/>
    <property type="molecule type" value="Genomic_DNA"/>
</dbReference>
<evidence type="ECO:0000256" key="2">
    <source>
        <dbReference type="ARBA" id="ARBA00023136"/>
    </source>
</evidence>
<dbReference type="InterPro" id="IPR000184">
    <property type="entry name" value="Bac_surfAg_D15"/>
</dbReference>
<dbReference type="AlphaFoldDB" id="A0A2S1LAN9"/>
<gene>
    <name evidence="5" type="ORF">FFWV33_04220</name>
</gene>
<evidence type="ECO:0000256" key="3">
    <source>
        <dbReference type="SAM" id="SignalP"/>
    </source>
</evidence>
<proteinExistence type="predicted"/>
<dbReference type="Pfam" id="PF01103">
    <property type="entry name" value="Omp85"/>
    <property type="match status" value="1"/>
</dbReference>
<dbReference type="GO" id="GO:0019867">
    <property type="term" value="C:outer membrane"/>
    <property type="evidence" value="ECO:0007669"/>
    <property type="project" value="InterPro"/>
</dbReference>
<evidence type="ECO:0000256" key="1">
    <source>
        <dbReference type="ARBA" id="ARBA00004370"/>
    </source>
</evidence>
<organism evidence="5 6">
    <name type="scientific">Flavobacterium faecale</name>
    <dbReference type="NCBI Taxonomy" id="1355330"/>
    <lineage>
        <taxon>Bacteria</taxon>
        <taxon>Pseudomonadati</taxon>
        <taxon>Bacteroidota</taxon>
        <taxon>Flavobacteriia</taxon>
        <taxon>Flavobacteriales</taxon>
        <taxon>Flavobacteriaceae</taxon>
        <taxon>Flavobacterium</taxon>
    </lineage>
</organism>
<name>A0A2S1LAN9_9FLAO</name>
<dbReference type="OrthoDB" id="621220at2"/>
<dbReference type="Gene3D" id="2.40.160.50">
    <property type="entry name" value="membrane protein fhac: a member of the omp85/tpsb transporter family"/>
    <property type="match status" value="1"/>
</dbReference>
<evidence type="ECO:0000313" key="6">
    <source>
        <dbReference type="Proteomes" id="UP000244527"/>
    </source>
</evidence>
<dbReference type="KEGG" id="ffa:FFWV33_04220"/>
<feature type="chain" id="PRO_5015732928" description="Bacterial surface antigen (D15) domain-containing protein" evidence="3">
    <location>
        <begin position="26"/>
        <end position="415"/>
    </location>
</feature>
<keyword evidence="3" id="KW-0732">Signal</keyword>